<keyword evidence="2" id="KW-1185">Reference proteome</keyword>
<gene>
    <name evidence="1" type="ORF">EZM97_35375</name>
</gene>
<dbReference type="AlphaFoldDB" id="A0A4R0YJU2"/>
<evidence type="ECO:0000313" key="1">
    <source>
        <dbReference type="EMBL" id="TCI06200.1"/>
    </source>
</evidence>
<accession>A0A4R0YJU2</accession>
<dbReference type="EMBL" id="SJTG01000007">
    <property type="protein sequence ID" value="TCI06200.1"/>
    <property type="molecule type" value="Genomic_DNA"/>
</dbReference>
<organism evidence="1 2">
    <name type="scientific">Dyella soli</name>
    <dbReference type="NCBI Taxonomy" id="522319"/>
    <lineage>
        <taxon>Bacteria</taxon>
        <taxon>Pseudomonadati</taxon>
        <taxon>Pseudomonadota</taxon>
        <taxon>Gammaproteobacteria</taxon>
        <taxon>Lysobacterales</taxon>
        <taxon>Rhodanobacteraceae</taxon>
        <taxon>Dyella</taxon>
    </lineage>
</organism>
<name>A0A4R0YJU2_9GAMM</name>
<evidence type="ECO:0000313" key="2">
    <source>
        <dbReference type="Proteomes" id="UP000291822"/>
    </source>
</evidence>
<proteinExistence type="predicted"/>
<reference evidence="1 2" key="1">
    <citation type="submission" date="2019-02" db="EMBL/GenBank/DDBJ databases">
        <title>Dyella amyloliquefaciens sp. nov., isolated from forest soil.</title>
        <authorList>
            <person name="Gao Z.-H."/>
            <person name="Qiu L.-H."/>
        </authorList>
    </citation>
    <scope>NUCLEOTIDE SEQUENCE [LARGE SCALE GENOMIC DNA]</scope>
    <source>
        <strain evidence="1 2">KACC 12747</strain>
    </source>
</reference>
<dbReference type="RefSeq" id="WP_131152627.1">
    <property type="nucleotide sequence ID" value="NZ_SJTG01000007.1"/>
</dbReference>
<protein>
    <submittedName>
        <fullName evidence="1">Uncharacterized protein</fullName>
    </submittedName>
</protein>
<comment type="caution">
    <text evidence="1">The sequence shown here is derived from an EMBL/GenBank/DDBJ whole genome shotgun (WGS) entry which is preliminary data.</text>
</comment>
<sequence>MNEFACRQGAAMTYFGSLRFAVLILLTLVLALSHASTTPQMFPKGIKGLVDVHSYVARVHIERATLLGNHRVCYEVSTTTEYKGKAANPGKFMALVGAMVDGDYLIAGDQLAQPDEGCQGASWVRSDIGTVFYPIVHEDLLEGGKPWVIMKGLDLYGVKEAVSADLCRVQKGSEEFRVCNLYGDVLPWGYVERELLRAKAASGDRN</sequence>
<dbReference type="Proteomes" id="UP000291822">
    <property type="component" value="Unassembled WGS sequence"/>
</dbReference>